<evidence type="ECO:0000256" key="1">
    <source>
        <dbReference type="SAM" id="MobiDB-lite"/>
    </source>
</evidence>
<proteinExistence type="predicted"/>
<reference evidence="2 3" key="1">
    <citation type="submission" date="2024-02" db="EMBL/GenBank/DDBJ databases">
        <title>De novo assembly and annotation of 12 fungi associated with fruit tree decline syndrome in Ontario, Canada.</title>
        <authorList>
            <person name="Sulman M."/>
            <person name="Ellouze W."/>
            <person name="Ilyukhin E."/>
        </authorList>
    </citation>
    <scope>NUCLEOTIDE SEQUENCE [LARGE SCALE GENOMIC DNA]</scope>
    <source>
        <strain evidence="2 3">M11/M66-122</strain>
    </source>
</reference>
<evidence type="ECO:0000313" key="2">
    <source>
        <dbReference type="EMBL" id="KAK7748478.1"/>
    </source>
</evidence>
<accession>A0AAN9UTW2</accession>
<dbReference type="AlphaFoldDB" id="A0AAN9UTW2"/>
<name>A0AAN9UTW2_9PEZI</name>
<evidence type="ECO:0000313" key="3">
    <source>
        <dbReference type="Proteomes" id="UP001320420"/>
    </source>
</evidence>
<sequence length="154" mass="17815">MATSWELQQHRDRLQSNGTSISEHSGQILRLETNLESFQHGVANLRTRLASVESSHQQLESYIQTNRGHQEEHKATLTQVVEDIGLIKVQNQSTSAEMLELRNDANAKHEQLCRNQDDLKEQLSEILRHVQASSRKHSRPTFDQMIRVAKWFYA</sequence>
<dbReference type="Proteomes" id="UP001320420">
    <property type="component" value="Unassembled WGS sequence"/>
</dbReference>
<feature type="compositionally biased region" description="Polar residues" evidence="1">
    <location>
        <begin position="15"/>
        <end position="25"/>
    </location>
</feature>
<protein>
    <submittedName>
        <fullName evidence="2">Uncharacterized protein</fullName>
    </submittedName>
</protein>
<gene>
    <name evidence="2" type="ORF">SLS62_008518</name>
</gene>
<dbReference type="EMBL" id="JAKJXP020000080">
    <property type="protein sequence ID" value="KAK7748478.1"/>
    <property type="molecule type" value="Genomic_DNA"/>
</dbReference>
<keyword evidence="3" id="KW-1185">Reference proteome</keyword>
<comment type="caution">
    <text evidence="2">The sequence shown here is derived from an EMBL/GenBank/DDBJ whole genome shotgun (WGS) entry which is preliminary data.</text>
</comment>
<dbReference type="Gene3D" id="1.20.5.340">
    <property type="match status" value="1"/>
</dbReference>
<feature type="region of interest" description="Disordered" evidence="1">
    <location>
        <begin position="1"/>
        <end position="25"/>
    </location>
</feature>
<organism evidence="2 3">
    <name type="scientific">Diatrype stigma</name>
    <dbReference type="NCBI Taxonomy" id="117547"/>
    <lineage>
        <taxon>Eukaryota</taxon>
        <taxon>Fungi</taxon>
        <taxon>Dikarya</taxon>
        <taxon>Ascomycota</taxon>
        <taxon>Pezizomycotina</taxon>
        <taxon>Sordariomycetes</taxon>
        <taxon>Xylariomycetidae</taxon>
        <taxon>Xylariales</taxon>
        <taxon>Diatrypaceae</taxon>
        <taxon>Diatrype</taxon>
    </lineage>
</organism>